<dbReference type="AlphaFoldDB" id="A0A480ATT8"/>
<dbReference type="EMBL" id="BJCL01000012">
    <property type="protein sequence ID" value="GCL64954.1"/>
    <property type="molecule type" value="Genomic_DNA"/>
</dbReference>
<gene>
    <name evidence="2" type="ORF">AQPW35_40350</name>
</gene>
<dbReference type="RefSeq" id="WP_137734668.1">
    <property type="nucleotide sequence ID" value="NZ_BJCL01000012.1"/>
</dbReference>
<sequence length="75" mass="8671">MVKPRRFSLWWVGAAWLLVGFAGSILHHWALASREVAEGLLIVYGSALYAICSWWVIKWVDAETERRARQDAKRD</sequence>
<protein>
    <submittedName>
        <fullName evidence="2">Uncharacterized protein</fullName>
    </submittedName>
</protein>
<comment type="caution">
    <text evidence="2">The sequence shown here is derived from an EMBL/GenBank/DDBJ whole genome shotgun (WGS) entry which is preliminary data.</text>
</comment>
<keyword evidence="1" id="KW-0472">Membrane</keyword>
<keyword evidence="1" id="KW-0812">Transmembrane</keyword>
<proteinExistence type="predicted"/>
<evidence type="ECO:0000256" key="1">
    <source>
        <dbReference type="SAM" id="Phobius"/>
    </source>
</evidence>
<feature type="transmembrane region" description="Helical" evidence="1">
    <location>
        <begin position="36"/>
        <end position="57"/>
    </location>
</feature>
<evidence type="ECO:0000313" key="2">
    <source>
        <dbReference type="EMBL" id="GCL64954.1"/>
    </source>
</evidence>
<dbReference type="Proteomes" id="UP000301751">
    <property type="component" value="Unassembled WGS sequence"/>
</dbReference>
<organism evidence="2 3">
    <name type="scientific">Pseudaquabacterium pictum</name>
    <dbReference type="NCBI Taxonomy" id="2315236"/>
    <lineage>
        <taxon>Bacteria</taxon>
        <taxon>Pseudomonadati</taxon>
        <taxon>Pseudomonadota</taxon>
        <taxon>Betaproteobacteria</taxon>
        <taxon>Burkholderiales</taxon>
        <taxon>Sphaerotilaceae</taxon>
        <taxon>Pseudaquabacterium</taxon>
    </lineage>
</organism>
<feature type="transmembrane region" description="Helical" evidence="1">
    <location>
        <begin position="7"/>
        <end position="30"/>
    </location>
</feature>
<accession>A0A480ATT8</accession>
<keyword evidence="3" id="KW-1185">Reference proteome</keyword>
<keyword evidence="1" id="KW-1133">Transmembrane helix</keyword>
<name>A0A480ATT8_9BURK</name>
<evidence type="ECO:0000313" key="3">
    <source>
        <dbReference type="Proteomes" id="UP000301751"/>
    </source>
</evidence>
<reference evidence="3" key="1">
    <citation type="submission" date="2019-03" db="EMBL/GenBank/DDBJ databases">
        <title>Aquabacterium pictum sp.nov., the first bacteriochlorophyll a-containing freshwater bacterium in the genus Aquabacterium of the class Betaproteobacteria.</title>
        <authorList>
            <person name="Hirose S."/>
            <person name="Tank M."/>
            <person name="Hara E."/>
            <person name="Tamaki H."/>
            <person name="Takaichi S."/>
            <person name="Haruta S."/>
            <person name="Hanada S."/>
        </authorList>
    </citation>
    <scope>NUCLEOTIDE SEQUENCE [LARGE SCALE GENOMIC DNA]</scope>
    <source>
        <strain evidence="3">W35</strain>
    </source>
</reference>